<dbReference type="PANTHER" id="PTHR21600:SF87">
    <property type="entry name" value="RNA PSEUDOURIDYLATE SYNTHASE DOMAIN-CONTAINING PROTEIN 1"/>
    <property type="match status" value="1"/>
</dbReference>
<organism evidence="5">
    <name type="scientific">hydrocarbon metagenome</name>
    <dbReference type="NCBI Taxonomy" id="938273"/>
    <lineage>
        <taxon>unclassified sequences</taxon>
        <taxon>metagenomes</taxon>
        <taxon>ecological metagenomes</taxon>
    </lineage>
</organism>
<dbReference type="GO" id="GO:0000455">
    <property type="term" value="P:enzyme-directed rRNA pseudouridine synthesis"/>
    <property type="evidence" value="ECO:0007669"/>
    <property type="project" value="TreeGrafter"/>
</dbReference>
<keyword evidence="2" id="KW-0413">Isomerase</keyword>
<comment type="caution">
    <text evidence="5">The sequence shown here is derived from an EMBL/GenBank/DDBJ whole genome shotgun (WGS) entry which is preliminary data.</text>
</comment>
<feature type="region of interest" description="Disordered" evidence="3">
    <location>
        <begin position="1"/>
        <end position="47"/>
    </location>
</feature>
<evidence type="ECO:0000256" key="2">
    <source>
        <dbReference type="ARBA" id="ARBA00023235"/>
    </source>
</evidence>
<dbReference type="GO" id="GO:0009982">
    <property type="term" value="F:pseudouridine synthase activity"/>
    <property type="evidence" value="ECO:0007669"/>
    <property type="project" value="InterPro"/>
</dbReference>
<evidence type="ECO:0000259" key="4">
    <source>
        <dbReference type="Pfam" id="PF00849"/>
    </source>
</evidence>
<dbReference type="AlphaFoldDB" id="A0A0W8G9C1"/>
<dbReference type="InterPro" id="IPR020103">
    <property type="entry name" value="PsdUridine_synth_cat_dom_sf"/>
</dbReference>
<feature type="compositionally biased region" description="Basic and acidic residues" evidence="3">
    <location>
        <begin position="1"/>
        <end position="10"/>
    </location>
</feature>
<dbReference type="EC" id="4.2.1.70" evidence="5"/>
<keyword evidence="5" id="KW-0456">Lyase</keyword>
<dbReference type="Pfam" id="PF00849">
    <property type="entry name" value="PseudoU_synth_2"/>
    <property type="match status" value="1"/>
</dbReference>
<evidence type="ECO:0000256" key="3">
    <source>
        <dbReference type="SAM" id="MobiDB-lite"/>
    </source>
</evidence>
<feature type="domain" description="Pseudouridine synthase RsuA/RluA-like" evidence="4">
    <location>
        <begin position="145"/>
        <end position="291"/>
    </location>
</feature>
<dbReference type="PANTHER" id="PTHR21600">
    <property type="entry name" value="MITOCHONDRIAL RNA PSEUDOURIDINE SYNTHASE"/>
    <property type="match status" value="1"/>
</dbReference>
<gene>
    <name evidence="5" type="ORF">ASZ90_001040</name>
</gene>
<evidence type="ECO:0000313" key="5">
    <source>
        <dbReference type="EMBL" id="KUG29075.1"/>
    </source>
</evidence>
<dbReference type="PROSITE" id="PS50889">
    <property type="entry name" value="S4"/>
    <property type="match status" value="1"/>
</dbReference>
<dbReference type="InterPro" id="IPR006145">
    <property type="entry name" value="PsdUridine_synth_RsuA/RluA"/>
</dbReference>
<dbReference type="CDD" id="cd02869">
    <property type="entry name" value="PseudoU_synth_RluA_like"/>
    <property type="match status" value="1"/>
</dbReference>
<evidence type="ECO:0000256" key="1">
    <source>
        <dbReference type="ARBA" id="ARBA00010876"/>
    </source>
</evidence>
<proteinExistence type="inferred from homology"/>
<dbReference type="InterPro" id="IPR036986">
    <property type="entry name" value="S4_RNA-bd_sf"/>
</dbReference>
<dbReference type="EMBL" id="LNQE01000134">
    <property type="protein sequence ID" value="KUG29075.1"/>
    <property type="molecule type" value="Genomic_DNA"/>
</dbReference>
<dbReference type="GO" id="GO:0003723">
    <property type="term" value="F:RNA binding"/>
    <property type="evidence" value="ECO:0007669"/>
    <property type="project" value="InterPro"/>
</dbReference>
<protein>
    <submittedName>
        <fullName evidence="5">Ribosomal large subunit pseudouridine synthase d</fullName>
        <ecNumber evidence="5">4.2.1.70</ecNumber>
    </submittedName>
</protein>
<name>A0A0W8G9C1_9ZZZZ</name>
<comment type="similarity">
    <text evidence="1">Belongs to the pseudouridine synthase RluA family.</text>
</comment>
<reference evidence="5" key="1">
    <citation type="journal article" date="2015" name="Proc. Natl. Acad. Sci. U.S.A.">
        <title>Networks of energetic and metabolic interactions define dynamics in microbial communities.</title>
        <authorList>
            <person name="Embree M."/>
            <person name="Liu J.K."/>
            <person name="Al-Bassam M.M."/>
            <person name="Zengler K."/>
        </authorList>
    </citation>
    <scope>NUCLEOTIDE SEQUENCE</scope>
</reference>
<dbReference type="Gene3D" id="3.10.290.10">
    <property type="entry name" value="RNA-binding S4 domain"/>
    <property type="match status" value="1"/>
</dbReference>
<sequence>MPDDPDRRPCSDVPGDDVPCDTAPGGGVPVDAAPNDLDAPDAPDEMDEMDVPGAPLTLTIPAAAAGQRLDRVLGLLFPGLGRKRLRRVFTENEVSLDGVPRQAAFKVRAGSRLRVAPRAGTRRTGEGSGLPPGLYVVAEGEDYGAVAKPGGLASARIGPGGMESVEDHLPELFPGRAALMLGRLDTPTSGLLAVAFHPEAARRFREAEDRGLVQKTYLAVVRGLVEAPFTAGQELDTARRKTTRVRSRETDDPLRRTAVTPLGYDPGTDLTLVRADIAKGARHQIRAHLAAWGHPILGDSRYGEEKEMEKDRDVPLYLHHARIIFPGFTAHRAPQWSGLGGGSVLVLGPGVEQALDDVVLADEVGS</sequence>
<accession>A0A0W8G9C1</accession>
<dbReference type="SUPFAM" id="SSF55120">
    <property type="entry name" value="Pseudouridine synthase"/>
    <property type="match status" value="1"/>
</dbReference>
<dbReference type="InterPro" id="IPR050188">
    <property type="entry name" value="RluA_PseudoU_synthase"/>
</dbReference>
<dbReference type="Gene3D" id="3.30.2350.10">
    <property type="entry name" value="Pseudouridine synthase"/>
    <property type="match status" value="1"/>
</dbReference>
<dbReference type="GO" id="GO:0004730">
    <property type="term" value="F:pseudouridylate synthase activity"/>
    <property type="evidence" value="ECO:0007669"/>
    <property type="project" value="UniProtKB-EC"/>
</dbReference>
<feature type="compositionally biased region" description="Acidic residues" evidence="3">
    <location>
        <begin position="38"/>
        <end position="47"/>
    </location>
</feature>